<comment type="similarity">
    <text evidence="1">Belongs to the cytochrome P450 family.</text>
</comment>
<keyword evidence="4" id="KW-0560">Oxidoreductase</keyword>
<comment type="cofactor">
    <cofactor evidence="7">
        <name>heme</name>
        <dbReference type="ChEBI" id="CHEBI:30413"/>
    </cofactor>
</comment>
<dbReference type="OMA" id="HQAPKSH"/>
<dbReference type="PRINTS" id="PR00385">
    <property type="entry name" value="P450"/>
</dbReference>
<dbReference type="Gene3D" id="1.10.630.10">
    <property type="entry name" value="Cytochrome P450"/>
    <property type="match status" value="1"/>
</dbReference>
<sequence>MLIQTFMLLVFGYIFWEKIIKLYYNYWYYTSQGIVPTDFPLPIIGGLHNFAQLIKRLDKYNEHPSIEYIKWRVGENLPPMVYDLKIPTGAIVINDPDVVQELFSTSKAKYLDKYSQNAGLFEALTGKDGLPGMKTQDPNLSIRRKHVSAAFYKDRLTIQLEAVIKLTFNRLKDMKEALNESNNEINLTSWLGEMVMHSIQICVFGLDSNDLKLDYIEQGKIQTLPLSMFMKKLSVQLFVRIIKVYRLCFSSLNSFYIGQQEQEYRQNALFFRQFLKDVISQRRKRISEGYQSNDFVDLLIRDELYEGKDETILDECCIFMLGATQTTVTTINNALIYIYKDNQILQKLREEIAQNFNFKDISLLTSEHWIKQFNYDKMSSESTYIQKIVSETLRIEPPFRLSARYELTETLELKGYRIKKGDPLLFNIYGLSRDPKTWIEPEKFIPERFDPDSKYFLTPDGKKRKSSSYIPFFGGLRVCVGKTFADSFVKTIIPIIVNLIDFEFIDKSIFEKKIPISIGVEPEIKVKASFRKDF</sequence>
<keyword evidence="6" id="KW-0503">Monooxygenase</keyword>
<dbReference type="Pfam" id="PF00067">
    <property type="entry name" value="p450"/>
    <property type="match status" value="1"/>
</dbReference>
<dbReference type="PRINTS" id="PR00465">
    <property type="entry name" value="EP450IV"/>
</dbReference>
<dbReference type="InterPro" id="IPR050196">
    <property type="entry name" value="Cytochrome_P450_Monoox"/>
</dbReference>
<evidence type="ECO:0000313" key="8">
    <source>
        <dbReference type="EMBL" id="CDW80105.1"/>
    </source>
</evidence>
<keyword evidence="5 7" id="KW-0408">Iron</keyword>
<organism evidence="8 9">
    <name type="scientific">Stylonychia lemnae</name>
    <name type="common">Ciliate</name>
    <dbReference type="NCBI Taxonomy" id="5949"/>
    <lineage>
        <taxon>Eukaryota</taxon>
        <taxon>Sar</taxon>
        <taxon>Alveolata</taxon>
        <taxon>Ciliophora</taxon>
        <taxon>Intramacronucleata</taxon>
        <taxon>Spirotrichea</taxon>
        <taxon>Stichotrichia</taxon>
        <taxon>Sporadotrichida</taxon>
        <taxon>Oxytrichidae</taxon>
        <taxon>Stylonychinae</taxon>
        <taxon>Stylonychia</taxon>
    </lineage>
</organism>
<dbReference type="AlphaFoldDB" id="A0A078ACX5"/>
<name>A0A078ACX5_STYLE</name>
<accession>A0A078ACX5</accession>
<dbReference type="PANTHER" id="PTHR24291:SF50">
    <property type="entry name" value="BIFUNCTIONAL ALBAFLAVENONE MONOOXYGENASE_TERPENE SYNTHASE"/>
    <property type="match status" value="1"/>
</dbReference>
<evidence type="ECO:0000256" key="3">
    <source>
        <dbReference type="ARBA" id="ARBA00022723"/>
    </source>
</evidence>
<dbReference type="GO" id="GO:0016705">
    <property type="term" value="F:oxidoreductase activity, acting on paired donors, with incorporation or reduction of molecular oxygen"/>
    <property type="evidence" value="ECO:0007669"/>
    <property type="project" value="InterPro"/>
</dbReference>
<dbReference type="PANTHER" id="PTHR24291">
    <property type="entry name" value="CYTOCHROME P450 FAMILY 4"/>
    <property type="match status" value="1"/>
</dbReference>
<keyword evidence="9" id="KW-1185">Reference proteome</keyword>
<gene>
    <name evidence="8" type="primary">Contig17781.g18900</name>
    <name evidence="8" type="ORF">STYLEM_9101</name>
</gene>
<evidence type="ECO:0000256" key="6">
    <source>
        <dbReference type="ARBA" id="ARBA00023033"/>
    </source>
</evidence>
<proteinExistence type="inferred from homology"/>
<evidence type="ECO:0000256" key="2">
    <source>
        <dbReference type="ARBA" id="ARBA00022617"/>
    </source>
</evidence>
<dbReference type="OrthoDB" id="1470350at2759"/>
<evidence type="ECO:0000256" key="1">
    <source>
        <dbReference type="ARBA" id="ARBA00010617"/>
    </source>
</evidence>
<dbReference type="GO" id="GO:0020037">
    <property type="term" value="F:heme binding"/>
    <property type="evidence" value="ECO:0007669"/>
    <property type="project" value="InterPro"/>
</dbReference>
<dbReference type="SUPFAM" id="SSF48264">
    <property type="entry name" value="Cytochrome P450"/>
    <property type="match status" value="1"/>
</dbReference>
<dbReference type="GO" id="GO:0005506">
    <property type="term" value="F:iron ion binding"/>
    <property type="evidence" value="ECO:0007669"/>
    <property type="project" value="InterPro"/>
</dbReference>
<dbReference type="Proteomes" id="UP000039865">
    <property type="component" value="Unassembled WGS sequence"/>
</dbReference>
<dbReference type="InterPro" id="IPR002403">
    <property type="entry name" value="Cyt_P450_E_grp-IV"/>
</dbReference>
<evidence type="ECO:0000313" key="9">
    <source>
        <dbReference type="Proteomes" id="UP000039865"/>
    </source>
</evidence>
<reference evidence="8 9" key="1">
    <citation type="submission" date="2014-06" db="EMBL/GenBank/DDBJ databases">
        <authorList>
            <person name="Swart Estienne"/>
        </authorList>
    </citation>
    <scope>NUCLEOTIDE SEQUENCE [LARGE SCALE GENOMIC DNA]</scope>
    <source>
        <strain evidence="8 9">130c</strain>
    </source>
</reference>
<feature type="binding site" description="axial binding residue" evidence="7">
    <location>
        <position position="479"/>
    </location>
    <ligand>
        <name>heme</name>
        <dbReference type="ChEBI" id="CHEBI:30413"/>
    </ligand>
    <ligandPart>
        <name>Fe</name>
        <dbReference type="ChEBI" id="CHEBI:18248"/>
    </ligandPart>
</feature>
<keyword evidence="2 7" id="KW-0349">Heme</keyword>
<dbReference type="GO" id="GO:0004497">
    <property type="term" value="F:monooxygenase activity"/>
    <property type="evidence" value="ECO:0007669"/>
    <property type="project" value="UniProtKB-KW"/>
</dbReference>
<evidence type="ECO:0000256" key="4">
    <source>
        <dbReference type="ARBA" id="ARBA00023002"/>
    </source>
</evidence>
<protein>
    <submittedName>
        <fullName evidence="8">Cytochrome family subfamily polypeptide 55</fullName>
    </submittedName>
</protein>
<evidence type="ECO:0000256" key="7">
    <source>
        <dbReference type="PIRSR" id="PIRSR602403-1"/>
    </source>
</evidence>
<dbReference type="CDD" id="cd00302">
    <property type="entry name" value="cytochrome_P450"/>
    <property type="match status" value="1"/>
</dbReference>
<dbReference type="InterPro" id="IPR036396">
    <property type="entry name" value="Cyt_P450_sf"/>
</dbReference>
<dbReference type="InParanoid" id="A0A078ACX5"/>
<keyword evidence="3 7" id="KW-0479">Metal-binding</keyword>
<dbReference type="EMBL" id="CCKQ01008642">
    <property type="protein sequence ID" value="CDW80105.1"/>
    <property type="molecule type" value="Genomic_DNA"/>
</dbReference>
<evidence type="ECO:0000256" key="5">
    <source>
        <dbReference type="ARBA" id="ARBA00023004"/>
    </source>
</evidence>
<dbReference type="InterPro" id="IPR001128">
    <property type="entry name" value="Cyt_P450"/>
</dbReference>